<evidence type="ECO:0000259" key="1">
    <source>
        <dbReference type="Pfam" id="PF13649"/>
    </source>
</evidence>
<keyword evidence="3" id="KW-1185">Reference proteome</keyword>
<dbReference type="OrthoDB" id="9811589at2"/>
<accession>A0A370KA39</accession>
<proteinExistence type="predicted"/>
<name>A0A370KA39_9GAMM</name>
<evidence type="ECO:0000313" key="2">
    <source>
        <dbReference type="EMBL" id="RDI99514.1"/>
    </source>
</evidence>
<dbReference type="InterPro" id="IPR029063">
    <property type="entry name" value="SAM-dependent_MTases_sf"/>
</dbReference>
<keyword evidence="2" id="KW-0489">Methyltransferase</keyword>
<feature type="domain" description="Methyltransferase" evidence="1">
    <location>
        <begin position="98"/>
        <end position="192"/>
    </location>
</feature>
<reference evidence="2 3" key="1">
    <citation type="submission" date="2018-07" db="EMBL/GenBank/DDBJ databases">
        <title>Dyella solisilvae sp. nov., isolated from the pine and broad-leaved mixed forest soil.</title>
        <authorList>
            <person name="Gao Z."/>
            <person name="Qiu L."/>
        </authorList>
    </citation>
    <scope>NUCLEOTIDE SEQUENCE [LARGE SCALE GENOMIC DNA]</scope>
    <source>
        <strain evidence="2 3">DHG54</strain>
    </source>
</reference>
<dbReference type="GO" id="GO:0032259">
    <property type="term" value="P:methylation"/>
    <property type="evidence" value="ECO:0007669"/>
    <property type="project" value="UniProtKB-KW"/>
</dbReference>
<organism evidence="2 3">
    <name type="scientific">Dyella solisilvae</name>
    <dbReference type="NCBI Taxonomy" id="1920168"/>
    <lineage>
        <taxon>Bacteria</taxon>
        <taxon>Pseudomonadati</taxon>
        <taxon>Pseudomonadota</taxon>
        <taxon>Gammaproteobacteria</taxon>
        <taxon>Lysobacterales</taxon>
        <taxon>Rhodanobacteraceae</taxon>
        <taxon>Dyella</taxon>
    </lineage>
</organism>
<dbReference type="AlphaFoldDB" id="A0A370KA39"/>
<dbReference type="Pfam" id="PF13649">
    <property type="entry name" value="Methyltransf_25"/>
    <property type="match status" value="1"/>
</dbReference>
<keyword evidence="2" id="KW-0808">Transferase</keyword>
<dbReference type="Proteomes" id="UP000254711">
    <property type="component" value="Unassembled WGS sequence"/>
</dbReference>
<dbReference type="CDD" id="cd02440">
    <property type="entry name" value="AdoMet_MTases"/>
    <property type="match status" value="1"/>
</dbReference>
<dbReference type="SUPFAM" id="SSF53335">
    <property type="entry name" value="S-adenosyl-L-methionine-dependent methyltransferases"/>
    <property type="match status" value="1"/>
</dbReference>
<comment type="caution">
    <text evidence="2">The sequence shown here is derived from an EMBL/GenBank/DDBJ whole genome shotgun (WGS) entry which is preliminary data.</text>
</comment>
<sequence>MDRDQIYAKLQASAQSRETLFATLRSLPIDVVGDALHYVPPEYPEVRAHLPAMASSDVQEAWTGSSGYPLLMQSCAFVRNLESNFFRYTGRSIDDTRILDYGCGWGRLIRLMYKFTAPDKIYGCDPWDKSIALCKEAALLGTIEQSEYLPTALPFPEVKFDLIYAFSVFTHLSEQAAHAAMSACRRYIAHDGLMAITVRPRSYWDFHNEVRPRKVDAAELQQRHQMAGYAFSSDGKISIDGQPVYGDASISLEYMERMWPQWSVVGTDAMLQDGFQTIVYLRPA</sequence>
<dbReference type="EMBL" id="QQSY01000001">
    <property type="protein sequence ID" value="RDI99514.1"/>
    <property type="molecule type" value="Genomic_DNA"/>
</dbReference>
<protein>
    <submittedName>
        <fullName evidence="2">Methyltransferase domain-containing protein</fullName>
    </submittedName>
</protein>
<dbReference type="Gene3D" id="3.40.50.150">
    <property type="entry name" value="Vaccinia Virus protein VP39"/>
    <property type="match status" value="1"/>
</dbReference>
<dbReference type="InterPro" id="IPR041698">
    <property type="entry name" value="Methyltransf_25"/>
</dbReference>
<dbReference type="GO" id="GO:0008168">
    <property type="term" value="F:methyltransferase activity"/>
    <property type="evidence" value="ECO:0007669"/>
    <property type="project" value="UniProtKB-KW"/>
</dbReference>
<dbReference type="RefSeq" id="WP_114823257.1">
    <property type="nucleotide sequence ID" value="NZ_QQSY01000001.1"/>
</dbReference>
<evidence type="ECO:0000313" key="3">
    <source>
        <dbReference type="Proteomes" id="UP000254711"/>
    </source>
</evidence>
<gene>
    <name evidence="2" type="ORF">DVT68_01245</name>
</gene>